<dbReference type="InterPro" id="IPR051604">
    <property type="entry name" value="Ergot_Alk_Oxidoreductase"/>
</dbReference>
<reference evidence="1 2" key="1">
    <citation type="submission" date="2024-07" db="EMBL/GenBank/DDBJ databases">
        <title>Section-level genome sequencing and comparative genomics of Aspergillus sections Usti and Cavernicolus.</title>
        <authorList>
            <consortium name="Lawrence Berkeley National Laboratory"/>
            <person name="Nybo J.L."/>
            <person name="Vesth T.C."/>
            <person name="Theobald S."/>
            <person name="Frisvad J.C."/>
            <person name="Larsen T.O."/>
            <person name="Kjaerboelling I."/>
            <person name="Rothschild-Mancinelli K."/>
            <person name="Lyhne E.K."/>
            <person name="Kogle M.E."/>
            <person name="Barry K."/>
            <person name="Clum A."/>
            <person name="Na H."/>
            <person name="Ledsgaard L."/>
            <person name="Lin J."/>
            <person name="Lipzen A."/>
            <person name="Kuo A."/>
            <person name="Riley R."/>
            <person name="Mondo S."/>
            <person name="Labutti K."/>
            <person name="Haridas S."/>
            <person name="Pangalinan J."/>
            <person name="Salamov A.A."/>
            <person name="Simmons B.A."/>
            <person name="Magnuson J.K."/>
            <person name="Chen J."/>
            <person name="Drula E."/>
            <person name="Henrissat B."/>
            <person name="Wiebenga A."/>
            <person name="Lubbers R.J."/>
            <person name="Gomes A.C."/>
            <person name="Makela M.R."/>
            <person name="Stajich J."/>
            <person name="Grigoriev I.V."/>
            <person name="Mortensen U.H."/>
            <person name="De Vries R.P."/>
            <person name="Baker S.E."/>
            <person name="Andersen M.R."/>
        </authorList>
    </citation>
    <scope>NUCLEOTIDE SEQUENCE [LARGE SCALE GENOMIC DNA]</scope>
    <source>
        <strain evidence="1 2">CBS 209.92</strain>
    </source>
</reference>
<dbReference type="InterPro" id="IPR036291">
    <property type="entry name" value="NAD(P)-bd_dom_sf"/>
</dbReference>
<gene>
    <name evidence="1" type="ORF">BJX66DRAFT_323924</name>
</gene>
<dbReference type="Gene3D" id="3.40.50.720">
    <property type="entry name" value="NAD(P)-binding Rossmann-like Domain"/>
    <property type="match status" value="1"/>
</dbReference>
<evidence type="ECO:0000313" key="1">
    <source>
        <dbReference type="EMBL" id="KAL2796640.1"/>
    </source>
</evidence>
<dbReference type="PANTHER" id="PTHR43162">
    <property type="match status" value="1"/>
</dbReference>
<sequence>MAPSILIAGATGNTGRSTTETLSALLQSLPPSSPAFIAPHNKPIQFADESTFHLSLRDAGVKYVVRISTTAAHVRPDSIAYYPRAHWAIETLLGTGEFGDLHWTSLQPNVFQIFFFSAALFIKEYRETGKLGTLRLMGSKDTPVGVVDSDEVGVVAAHLLAQEDTAKHNKGRYVLNGPEGITGEGIVRLVEEIIGVPVPEHNVSYQDVSGLDGLLEAEYMGPGISRNVVLSMKRAVEKAWGGGFPTVPTSKEVLDIAAPRRTPREMLESLLEN</sequence>
<evidence type="ECO:0000313" key="2">
    <source>
        <dbReference type="Proteomes" id="UP001610563"/>
    </source>
</evidence>
<protein>
    <submittedName>
        <fullName evidence="1">NmrA-like family protein</fullName>
    </submittedName>
</protein>
<comment type="caution">
    <text evidence="1">The sequence shown here is derived from an EMBL/GenBank/DDBJ whole genome shotgun (WGS) entry which is preliminary data.</text>
</comment>
<accession>A0ABR4GC83</accession>
<proteinExistence type="predicted"/>
<dbReference type="Proteomes" id="UP001610563">
    <property type="component" value="Unassembled WGS sequence"/>
</dbReference>
<dbReference type="EMBL" id="JBFTWV010000025">
    <property type="protein sequence ID" value="KAL2796640.1"/>
    <property type="molecule type" value="Genomic_DNA"/>
</dbReference>
<name>A0ABR4GC83_9EURO</name>
<dbReference type="SUPFAM" id="SSF51735">
    <property type="entry name" value="NAD(P)-binding Rossmann-fold domains"/>
    <property type="match status" value="1"/>
</dbReference>
<dbReference type="Gene3D" id="3.90.25.10">
    <property type="entry name" value="UDP-galactose 4-epimerase, domain 1"/>
    <property type="match status" value="1"/>
</dbReference>
<keyword evidence="2" id="KW-1185">Reference proteome</keyword>
<dbReference type="PANTHER" id="PTHR43162:SF1">
    <property type="entry name" value="PRESTALK A DIFFERENTIATION PROTEIN A"/>
    <property type="match status" value="1"/>
</dbReference>
<organism evidence="1 2">
    <name type="scientific">Aspergillus keveii</name>
    <dbReference type="NCBI Taxonomy" id="714993"/>
    <lineage>
        <taxon>Eukaryota</taxon>
        <taxon>Fungi</taxon>
        <taxon>Dikarya</taxon>
        <taxon>Ascomycota</taxon>
        <taxon>Pezizomycotina</taxon>
        <taxon>Eurotiomycetes</taxon>
        <taxon>Eurotiomycetidae</taxon>
        <taxon>Eurotiales</taxon>
        <taxon>Aspergillaceae</taxon>
        <taxon>Aspergillus</taxon>
        <taxon>Aspergillus subgen. Nidulantes</taxon>
    </lineage>
</organism>